<organism evidence="2 4">
    <name type="scientific">Morococcus cerebrosus</name>
    <dbReference type="NCBI Taxonomy" id="1056807"/>
    <lineage>
        <taxon>Bacteria</taxon>
        <taxon>Pseudomonadati</taxon>
        <taxon>Pseudomonadota</taxon>
        <taxon>Betaproteobacteria</taxon>
        <taxon>Neisseriales</taxon>
        <taxon>Neisseriaceae</taxon>
        <taxon>Morococcus</taxon>
    </lineage>
</organism>
<reference evidence="2 4" key="1">
    <citation type="submission" date="2014-12" db="EMBL/GenBank/DDBJ databases">
        <title>Genome sequence of Morococcus cerebrosus.</title>
        <authorList>
            <person name="Shin S.-K."/>
            <person name="Yi H."/>
        </authorList>
    </citation>
    <scope>NUCLEOTIDE SEQUENCE [LARGE SCALE GENOMIC DNA]</scope>
    <source>
        <strain evidence="2 4">CIP 81.93</strain>
    </source>
</reference>
<name>A0A0C1E3J4_9NEIS</name>
<dbReference type="PATRIC" id="fig|1056807.3.peg.2093"/>
<evidence type="ECO:0000313" key="4">
    <source>
        <dbReference type="Proteomes" id="UP000031390"/>
    </source>
</evidence>
<proteinExistence type="predicted"/>
<feature type="transmembrane region" description="Helical" evidence="1">
    <location>
        <begin position="95"/>
        <end position="114"/>
    </location>
</feature>
<evidence type="ECO:0000313" key="2">
    <source>
        <dbReference type="EMBL" id="KIC06374.1"/>
    </source>
</evidence>
<accession>A0A0C1E3J4</accession>
<keyword evidence="1" id="KW-0812">Transmembrane</keyword>
<dbReference type="Proteomes" id="UP000829504">
    <property type="component" value="Chromosome"/>
</dbReference>
<feature type="transmembrane region" description="Helical" evidence="1">
    <location>
        <begin position="121"/>
        <end position="139"/>
    </location>
</feature>
<feature type="transmembrane region" description="Helical" evidence="1">
    <location>
        <begin position="209"/>
        <end position="227"/>
    </location>
</feature>
<feature type="transmembrane region" description="Helical" evidence="1">
    <location>
        <begin position="330"/>
        <end position="349"/>
    </location>
</feature>
<keyword evidence="5" id="KW-1185">Reference proteome</keyword>
<dbReference type="EMBL" id="CP094242">
    <property type="protein sequence ID" value="UNV86415.1"/>
    <property type="molecule type" value="Genomic_DNA"/>
</dbReference>
<feature type="transmembrane region" description="Helical" evidence="1">
    <location>
        <begin position="270"/>
        <end position="294"/>
    </location>
</feature>
<dbReference type="Proteomes" id="UP000031390">
    <property type="component" value="Unassembled WGS sequence"/>
</dbReference>
<dbReference type="AlphaFoldDB" id="A0A0C1E3J4"/>
<evidence type="ECO:0000313" key="5">
    <source>
        <dbReference type="Proteomes" id="UP000829504"/>
    </source>
</evidence>
<feature type="transmembrane region" description="Helical" evidence="1">
    <location>
        <begin position="182"/>
        <end position="203"/>
    </location>
</feature>
<dbReference type="Pfam" id="PF05940">
    <property type="entry name" value="NnrS"/>
    <property type="match status" value="1"/>
</dbReference>
<feature type="transmembrane region" description="Helical" evidence="1">
    <location>
        <begin position="71"/>
        <end position="89"/>
    </location>
</feature>
<feature type="transmembrane region" description="Helical" evidence="1">
    <location>
        <begin position="306"/>
        <end position="324"/>
    </location>
</feature>
<protein>
    <submittedName>
        <fullName evidence="2">Membrane protein</fullName>
    </submittedName>
    <submittedName>
        <fullName evidence="3">NnrS family protein</fullName>
    </submittedName>
</protein>
<sequence>MNKFFTHPMRPFFVGAAVLAILGALVFFISPGAIVLHRQIFLELMLPAAYGGFLTAAMLEWTGYKGRLKPVATVLAALLLAASVLLPFAPQTASFFVAAYWLVLLLFCAWLIWLDRNTDNFALLMLLAAFTVFQTAYAVSGDLNLLRAQVHLNMAAVMFVSVRVSVLLGAEALKECRLKDPVFIPNVVYKNIAITFLLLHAAAELWLPAQTAGFTALAVGFILLAKLRELHHHELLRKHYVRTYYLLQLFAAAGYLWAGAAKLQNLPASAPLHLITLGGMMGGVMMVWLTAGLWHSGFTKLDYPKLCRIAVPILFAAAVSRAVLMNVNPIFFIIVPAILTAAVFVLYLLTFVPIFRANAFTDDPE</sequence>
<dbReference type="EMBL" id="JUFZ01000105">
    <property type="protein sequence ID" value="KIC06374.1"/>
    <property type="molecule type" value="Genomic_DNA"/>
</dbReference>
<gene>
    <name evidence="2" type="ORF">MCC93_21830</name>
    <name evidence="3" type="ORF">MON37_06775</name>
</gene>
<feature type="transmembrane region" description="Helical" evidence="1">
    <location>
        <begin position="239"/>
        <end position="258"/>
    </location>
</feature>
<keyword evidence="1" id="KW-1133">Transmembrane helix</keyword>
<dbReference type="InterPro" id="IPR010266">
    <property type="entry name" value="NnrS"/>
</dbReference>
<evidence type="ECO:0000256" key="1">
    <source>
        <dbReference type="SAM" id="Phobius"/>
    </source>
</evidence>
<dbReference type="RefSeq" id="WP_039409499.1">
    <property type="nucleotide sequence ID" value="NZ_CP094242.1"/>
</dbReference>
<reference evidence="3 5" key="2">
    <citation type="submission" date="2022-03" db="EMBL/GenBank/DDBJ databases">
        <title>Genome sequencing of Morococcus cerebrosus.</title>
        <authorList>
            <person name="Baek M.-G."/>
            <person name="Yi H."/>
        </authorList>
    </citation>
    <scope>NUCLEOTIDE SEQUENCE [LARGE SCALE GENOMIC DNA]</scope>
    <source>
        <strain evidence="3 5">CIP 81.93</strain>
    </source>
</reference>
<feature type="transmembrane region" description="Helical" evidence="1">
    <location>
        <begin position="12"/>
        <end position="34"/>
    </location>
</feature>
<evidence type="ECO:0000313" key="3">
    <source>
        <dbReference type="EMBL" id="UNV86415.1"/>
    </source>
</evidence>
<feature type="transmembrane region" description="Helical" evidence="1">
    <location>
        <begin position="40"/>
        <end position="59"/>
    </location>
</feature>
<feature type="transmembrane region" description="Helical" evidence="1">
    <location>
        <begin position="151"/>
        <end position="170"/>
    </location>
</feature>
<keyword evidence="1" id="KW-0472">Membrane</keyword>